<organism evidence="2 3">
    <name type="scientific">Scophthalmus maximus</name>
    <name type="common">Turbot</name>
    <name type="synonym">Psetta maxima</name>
    <dbReference type="NCBI Taxonomy" id="52904"/>
    <lineage>
        <taxon>Eukaryota</taxon>
        <taxon>Metazoa</taxon>
        <taxon>Chordata</taxon>
        <taxon>Craniata</taxon>
        <taxon>Vertebrata</taxon>
        <taxon>Euteleostomi</taxon>
        <taxon>Actinopterygii</taxon>
        <taxon>Neopterygii</taxon>
        <taxon>Teleostei</taxon>
        <taxon>Neoteleostei</taxon>
        <taxon>Acanthomorphata</taxon>
        <taxon>Carangaria</taxon>
        <taxon>Pleuronectiformes</taxon>
        <taxon>Pleuronectoidei</taxon>
        <taxon>Scophthalmidae</taxon>
        <taxon>Scophthalmus</taxon>
    </lineage>
</organism>
<reference evidence="2 3" key="1">
    <citation type="submission" date="2019-06" db="EMBL/GenBank/DDBJ databases">
        <title>Draft genomes of female and male turbot (Scophthalmus maximus).</title>
        <authorList>
            <person name="Xu H."/>
            <person name="Xu X.-W."/>
            <person name="Shao C."/>
            <person name="Chen S."/>
        </authorList>
    </citation>
    <scope>NUCLEOTIDE SEQUENCE [LARGE SCALE GENOMIC DNA]</scope>
    <source>
        <strain evidence="2">Ysfricsl-2016a</strain>
        <tissue evidence="2">Blood</tissue>
    </source>
</reference>
<feature type="coiled-coil region" evidence="1">
    <location>
        <begin position="11"/>
        <end position="59"/>
    </location>
</feature>
<proteinExistence type="predicted"/>
<keyword evidence="1" id="KW-0175">Coiled coil</keyword>
<feature type="coiled-coil region" evidence="1">
    <location>
        <begin position="217"/>
        <end position="347"/>
    </location>
</feature>
<gene>
    <name evidence="2" type="ORF">F2P81_008421</name>
</gene>
<dbReference type="Proteomes" id="UP000438429">
    <property type="component" value="Unassembled WGS sequence"/>
</dbReference>
<evidence type="ECO:0000256" key="1">
    <source>
        <dbReference type="SAM" id="Coils"/>
    </source>
</evidence>
<accession>A0A6A4SY74</accession>
<feature type="coiled-coil region" evidence="1">
    <location>
        <begin position="100"/>
        <end position="166"/>
    </location>
</feature>
<dbReference type="AlphaFoldDB" id="A0A6A4SY74"/>
<evidence type="ECO:0000313" key="2">
    <source>
        <dbReference type="EMBL" id="KAF0040186.1"/>
    </source>
</evidence>
<evidence type="ECO:0000313" key="3">
    <source>
        <dbReference type="Proteomes" id="UP000438429"/>
    </source>
</evidence>
<dbReference type="EMBL" id="VEVO01000007">
    <property type="protein sequence ID" value="KAF0040186.1"/>
    <property type="molecule type" value="Genomic_DNA"/>
</dbReference>
<protein>
    <submittedName>
        <fullName evidence="2">Uncharacterized protein</fullName>
    </submittedName>
</protein>
<comment type="caution">
    <text evidence="2">The sequence shown here is derived from an EMBL/GenBank/DDBJ whole genome shotgun (WGS) entry which is preliminary data.</text>
</comment>
<name>A0A6A4SY74_SCOMX</name>
<sequence length="418" mass="47459">MWPDTMDDADVEALELDLEQAKQDLACQVLRVTQVTAKLETLTKERASLSEAVDFLSEELEMVHARGVKQRDQLEKLREPQQPLDEAPLRQVNNDNQGVKEALEREVARLSTSLQTEIRNKKLLSKKDKNLAAEVRKEKSQILELTDQLQRRQDANEQELQRQQAATGSRGVMEAFLRELDGLKNSNLVLYRKLVAERQVGAALREQTAALRARTQKMEKSNNSRRLQAEKTKLEKDLIWGRDLQHELHRQNVLHLQRLQEVKEYKAHRLEELEALRAANRQLVGALRAEEGRVQELREKTLSTHAESLSVALRKDQTLRQELSALLQEVENQKAANHETLVKLRADRVAGTGQNFPGGTAEFGEEPEAEGNMEACVALSEEKLPETKLEAFLLETGRTLPGSEEAEPAISWSFSLLP</sequence>